<reference evidence="2 3" key="1">
    <citation type="submission" date="2018-01" db="EMBL/GenBank/DDBJ databases">
        <title>Whole genome sequencing of Histamine producing bacteria.</title>
        <authorList>
            <person name="Butler K."/>
        </authorList>
    </citation>
    <scope>NUCLEOTIDE SEQUENCE [LARGE SCALE GENOMIC DNA]</scope>
    <source>
        <strain evidence="2 3">A6-1</strain>
    </source>
</reference>
<dbReference type="Proteomes" id="UP000240989">
    <property type="component" value="Unassembled WGS sequence"/>
</dbReference>
<comment type="caution">
    <text evidence="2">The sequence shown here is derived from an EMBL/GenBank/DDBJ whole genome shotgun (WGS) entry which is preliminary data.</text>
</comment>
<feature type="region of interest" description="Disordered" evidence="1">
    <location>
        <begin position="428"/>
        <end position="452"/>
    </location>
</feature>
<evidence type="ECO:0000313" key="2">
    <source>
        <dbReference type="EMBL" id="PSX03969.1"/>
    </source>
</evidence>
<evidence type="ECO:0000313" key="3">
    <source>
        <dbReference type="Proteomes" id="UP000240989"/>
    </source>
</evidence>
<gene>
    <name evidence="2" type="ORF">C0W27_20970</name>
</gene>
<protein>
    <recommendedName>
        <fullName evidence="4">DUF1073 domain-containing protein</fullName>
    </recommendedName>
</protein>
<dbReference type="RefSeq" id="WP_107188018.1">
    <property type="nucleotide sequence ID" value="NZ_PYOU01000027.1"/>
</dbReference>
<dbReference type="EMBL" id="PYOU01000027">
    <property type="protein sequence ID" value="PSX03969.1"/>
    <property type="molecule type" value="Genomic_DNA"/>
</dbReference>
<evidence type="ECO:0008006" key="4">
    <source>
        <dbReference type="Google" id="ProtNLM"/>
    </source>
</evidence>
<name>A0ABX5GYJ4_PHOAN</name>
<organism evidence="2 3">
    <name type="scientific">Photobacterium angustum</name>
    <dbReference type="NCBI Taxonomy" id="661"/>
    <lineage>
        <taxon>Bacteria</taxon>
        <taxon>Pseudomonadati</taxon>
        <taxon>Pseudomonadota</taxon>
        <taxon>Gammaproteobacteria</taxon>
        <taxon>Vibrionales</taxon>
        <taxon>Vibrionaceae</taxon>
        <taxon>Photobacterium</taxon>
    </lineage>
</organism>
<dbReference type="Pfam" id="PF11348">
    <property type="entry name" value="DUF3150"/>
    <property type="match status" value="1"/>
</dbReference>
<evidence type="ECO:0000256" key="1">
    <source>
        <dbReference type="SAM" id="MobiDB-lite"/>
    </source>
</evidence>
<sequence>MTEQNEIVADAENNTLKTTGGKKGKFIIFPVRATGITGVVTLKNTKVIDNETGLPITSKRLRGSALDVIPADRLRFIPQCRDEIKAIFRKYGFNLGSSLFMVHEDKIDKVLDELKVIKDTFESNLVVFINGYDDLIEGEILLNPSLAKLIETHAPKKNKIARSCKFKVGTPQAINVGEQHVADSELFDDEGDYFSDEVVSSFCTDVTHFWRYSLQTAKKVLENDGKDRENFINPVKKKSGLRGTCLIILKNIRDKADDVTLINPAFARVTEYMDTQIELIGGYDHHGTYIKDLKTAKILLTLAENLKSEEFINSLLTISVDESLAAELVSSEPLEDVDSNMAENAFSLDDLMESDPSLLSGETGNQEIEEKASFSLDELMESESSLLNGDTDDKQDRETPSLSFDELMNLDQSEAEDKTTLSVKADVDFSEEGATYPASNSDNSEVENDVSHLLSSQEEAKAEALTQTFSIDDLFK</sequence>
<accession>A0ABX5GYJ4</accession>
<dbReference type="InterPro" id="IPR021496">
    <property type="entry name" value="DUF3150"/>
</dbReference>
<keyword evidence="3" id="KW-1185">Reference proteome</keyword>
<proteinExistence type="predicted"/>